<keyword evidence="2" id="KW-1185">Reference proteome</keyword>
<reference evidence="1" key="1">
    <citation type="submission" date="2021-08" db="EMBL/GenBank/DDBJ databases">
        <title>The first chromosome-level gecko genome reveals the dynamic sex chromosomes of Neotropical dwarf geckos (Sphaerodactylidae: Sphaerodactylus).</title>
        <authorList>
            <person name="Pinto B.J."/>
            <person name="Keating S.E."/>
            <person name="Gamble T."/>
        </authorList>
    </citation>
    <scope>NUCLEOTIDE SEQUENCE</scope>
    <source>
        <strain evidence="1">TG3544</strain>
    </source>
</reference>
<sequence>MCSCCSEEKSMHLALPSSFSVTSRRYYVITRFLISSAAASDRARKTQITVMSCHNREGEQDAGLPFSAAAKQLLSQLVWPPVYQVMKVAPSQADICIVTDPFVKLNMC</sequence>
<accession>A0ACB8G9R5</accession>
<comment type="caution">
    <text evidence="1">The sequence shown here is derived from an EMBL/GenBank/DDBJ whole genome shotgun (WGS) entry which is preliminary data.</text>
</comment>
<dbReference type="Proteomes" id="UP000827872">
    <property type="component" value="Linkage Group LG01"/>
</dbReference>
<evidence type="ECO:0000313" key="1">
    <source>
        <dbReference type="EMBL" id="KAH8016225.1"/>
    </source>
</evidence>
<proteinExistence type="predicted"/>
<name>A0ACB8G9R5_9SAUR</name>
<organism evidence="1 2">
    <name type="scientific">Sphaerodactylus townsendi</name>
    <dbReference type="NCBI Taxonomy" id="933632"/>
    <lineage>
        <taxon>Eukaryota</taxon>
        <taxon>Metazoa</taxon>
        <taxon>Chordata</taxon>
        <taxon>Craniata</taxon>
        <taxon>Vertebrata</taxon>
        <taxon>Euteleostomi</taxon>
        <taxon>Lepidosauria</taxon>
        <taxon>Squamata</taxon>
        <taxon>Bifurcata</taxon>
        <taxon>Gekkota</taxon>
        <taxon>Sphaerodactylidae</taxon>
        <taxon>Sphaerodactylus</taxon>
    </lineage>
</organism>
<evidence type="ECO:0000313" key="2">
    <source>
        <dbReference type="Proteomes" id="UP000827872"/>
    </source>
</evidence>
<dbReference type="EMBL" id="CM037614">
    <property type="protein sequence ID" value="KAH8016225.1"/>
    <property type="molecule type" value="Genomic_DNA"/>
</dbReference>
<gene>
    <name evidence="1" type="ORF">K3G42_014032</name>
</gene>
<protein>
    <submittedName>
        <fullName evidence="1">Uncharacterized protein</fullName>
    </submittedName>
</protein>